<feature type="region of interest" description="Disordered" evidence="1">
    <location>
        <begin position="348"/>
        <end position="386"/>
    </location>
</feature>
<feature type="region of interest" description="Disordered" evidence="1">
    <location>
        <begin position="1"/>
        <end position="101"/>
    </location>
</feature>
<feature type="compositionally biased region" description="Basic and acidic residues" evidence="1">
    <location>
        <begin position="41"/>
        <end position="91"/>
    </location>
</feature>
<dbReference type="PANTHER" id="PTHR39461">
    <property type="entry name" value="LEA DOMAIN PROTEIN (AFU_ORTHOLOGUE AFUA_8G04920)"/>
    <property type="match status" value="1"/>
</dbReference>
<dbReference type="InterPro" id="IPR022124">
    <property type="entry name" value="DUF3659"/>
</dbReference>
<accession>A0A0C3CKB6</accession>
<dbReference type="Proteomes" id="UP000054321">
    <property type="component" value="Unassembled WGS sequence"/>
</dbReference>
<dbReference type="OrthoDB" id="3937590at2759"/>
<feature type="compositionally biased region" description="Polar residues" evidence="1">
    <location>
        <begin position="10"/>
        <end position="23"/>
    </location>
</feature>
<protein>
    <recommendedName>
        <fullName evidence="2">DUF6987 domain-containing protein</fullName>
    </recommendedName>
</protein>
<evidence type="ECO:0000256" key="1">
    <source>
        <dbReference type="SAM" id="MobiDB-lite"/>
    </source>
</evidence>
<dbReference type="HOGENOM" id="CLU_002822_1_1_1"/>
<dbReference type="PANTHER" id="PTHR39461:SF1">
    <property type="entry name" value="LEA DOMAIN PROTEIN (AFU_ORTHOLOGUE AFUA_8G04920)"/>
    <property type="match status" value="1"/>
</dbReference>
<feature type="region of interest" description="Disordered" evidence="1">
    <location>
        <begin position="436"/>
        <end position="461"/>
    </location>
</feature>
<proteinExistence type="predicted"/>
<dbReference type="EMBL" id="KN832879">
    <property type="protein sequence ID" value="KIM99428.1"/>
    <property type="molecule type" value="Genomic_DNA"/>
</dbReference>
<evidence type="ECO:0000313" key="4">
    <source>
        <dbReference type="Proteomes" id="UP000054321"/>
    </source>
</evidence>
<reference evidence="3 4" key="1">
    <citation type="submission" date="2014-04" db="EMBL/GenBank/DDBJ databases">
        <authorList>
            <consortium name="DOE Joint Genome Institute"/>
            <person name="Kuo A."/>
            <person name="Martino E."/>
            <person name="Perotto S."/>
            <person name="Kohler A."/>
            <person name="Nagy L.G."/>
            <person name="Floudas D."/>
            <person name="Copeland A."/>
            <person name="Barry K.W."/>
            <person name="Cichocki N."/>
            <person name="Veneault-Fourrey C."/>
            <person name="LaButti K."/>
            <person name="Lindquist E.A."/>
            <person name="Lipzen A."/>
            <person name="Lundell T."/>
            <person name="Morin E."/>
            <person name="Murat C."/>
            <person name="Sun H."/>
            <person name="Tunlid A."/>
            <person name="Henrissat B."/>
            <person name="Grigoriev I.V."/>
            <person name="Hibbett D.S."/>
            <person name="Martin F."/>
            <person name="Nordberg H.P."/>
            <person name="Cantor M.N."/>
            <person name="Hua S.X."/>
        </authorList>
    </citation>
    <scope>NUCLEOTIDE SEQUENCE [LARGE SCALE GENOMIC DNA]</scope>
    <source>
        <strain evidence="3 4">Zn</strain>
    </source>
</reference>
<feature type="region of interest" description="Disordered" evidence="1">
    <location>
        <begin position="304"/>
        <end position="323"/>
    </location>
</feature>
<dbReference type="InParanoid" id="A0A0C3CKB6"/>
<gene>
    <name evidence="3" type="ORF">OIDMADRAFT_127288</name>
</gene>
<dbReference type="Pfam" id="PF22485">
    <property type="entry name" value="DUF6987"/>
    <property type="match status" value="1"/>
</dbReference>
<evidence type="ECO:0000313" key="3">
    <source>
        <dbReference type="EMBL" id="KIM99428.1"/>
    </source>
</evidence>
<organism evidence="3 4">
    <name type="scientific">Oidiodendron maius (strain Zn)</name>
    <dbReference type="NCBI Taxonomy" id="913774"/>
    <lineage>
        <taxon>Eukaryota</taxon>
        <taxon>Fungi</taxon>
        <taxon>Dikarya</taxon>
        <taxon>Ascomycota</taxon>
        <taxon>Pezizomycotina</taxon>
        <taxon>Leotiomycetes</taxon>
        <taxon>Leotiomycetes incertae sedis</taxon>
        <taxon>Myxotrichaceae</taxon>
        <taxon>Oidiodendron</taxon>
    </lineage>
</organism>
<feature type="compositionally biased region" description="Acidic residues" evidence="1">
    <location>
        <begin position="29"/>
        <end position="40"/>
    </location>
</feature>
<feature type="domain" description="DUF6987" evidence="2">
    <location>
        <begin position="463"/>
        <end position="660"/>
    </location>
</feature>
<feature type="compositionally biased region" description="Acidic residues" evidence="1">
    <location>
        <begin position="450"/>
        <end position="461"/>
    </location>
</feature>
<evidence type="ECO:0000259" key="2">
    <source>
        <dbReference type="Pfam" id="PF22485"/>
    </source>
</evidence>
<dbReference type="Pfam" id="PF12396">
    <property type="entry name" value="DUF3659"/>
    <property type="match status" value="5"/>
</dbReference>
<keyword evidence="4" id="KW-1185">Reference proteome</keyword>
<name>A0A0C3CKB6_OIDMZ</name>
<reference evidence="4" key="2">
    <citation type="submission" date="2015-01" db="EMBL/GenBank/DDBJ databases">
        <title>Evolutionary Origins and Diversification of the Mycorrhizal Mutualists.</title>
        <authorList>
            <consortium name="DOE Joint Genome Institute"/>
            <consortium name="Mycorrhizal Genomics Consortium"/>
            <person name="Kohler A."/>
            <person name="Kuo A."/>
            <person name="Nagy L.G."/>
            <person name="Floudas D."/>
            <person name="Copeland A."/>
            <person name="Barry K.W."/>
            <person name="Cichocki N."/>
            <person name="Veneault-Fourrey C."/>
            <person name="LaButti K."/>
            <person name="Lindquist E.A."/>
            <person name="Lipzen A."/>
            <person name="Lundell T."/>
            <person name="Morin E."/>
            <person name="Murat C."/>
            <person name="Riley R."/>
            <person name="Ohm R."/>
            <person name="Sun H."/>
            <person name="Tunlid A."/>
            <person name="Henrissat B."/>
            <person name="Grigoriev I.V."/>
            <person name="Hibbett D.S."/>
            <person name="Martin F."/>
        </authorList>
    </citation>
    <scope>NUCLEOTIDE SEQUENCE [LARGE SCALE GENOMIC DNA]</scope>
    <source>
        <strain evidence="4">Zn</strain>
    </source>
</reference>
<dbReference type="STRING" id="913774.A0A0C3CKB6"/>
<sequence>MVPPFEDASESQSQLNETPNVDQHNVEEPNVEELNVEEPDVEKPDIEEPDVEKPDIEEPDVEKPDIEEPDVEKPDIEKSDVEKPDVEKPDVEQPDVEVPDAVDLSMLEGKKVNKVGNITDENGKLLGRIVEGTTSKLVGKKCDAEGKIWSDGKVIGRAEIVPHDERDEDSGAPFEDFPDAVVDSDGNVNFEGQIVGKLVEGDAKKLAGKKVDKDGEVLDKVGNILGKAERWTKPDEPEPEVVDMSILAGKRVNKVGNIVDSSGQVFGRLIEGDPKRLAGRMCDKNGNVVNEMGEIAGKAELVPEAEREGQKTGPFADFDNPTVTKDGKVQDAKGVTIGRLVGGDPKMLFGKPVDADGDVLDKNGNTIGRAERWEEEEKEISKHPAAGRKVNREGNVVDENGDIIAKLTDGDVTKCAGKEIDNDGDVVDGKGNSVGHVTLLENIPPPPEEPKEEEPQESEEEIEKKRQLAQDRKLAGQLAACIEQSIDKIKPILKMIMDAIDAAERKPKEELDEQKLVDTVKPLLEEGGGILQECNGAIRALDPDGRIQNQAKHNTSSREATPEEHRLAEQLKELTGSITQTIDQAKKKIAGMPHAKKELNPLWGLLAEPLGQIIAAVGLLLSGVLGLVGRLLSALGLGGLLDHLLGGLGLKQVLEGLGLGMVTKSLTGKK</sequence>
<dbReference type="InterPro" id="IPR054256">
    <property type="entry name" value="DUF6987"/>
</dbReference>
<dbReference type="AlphaFoldDB" id="A0A0C3CKB6"/>